<feature type="domain" description="N-acetyltransferase" evidence="1">
    <location>
        <begin position="1"/>
        <end position="132"/>
    </location>
</feature>
<dbReference type="AlphaFoldDB" id="A0A075HRM2"/>
<dbReference type="Gene3D" id="3.40.630.30">
    <property type="match status" value="1"/>
</dbReference>
<dbReference type="PROSITE" id="PS51186">
    <property type="entry name" value="GNAT"/>
    <property type="match status" value="1"/>
</dbReference>
<sequence length="189" mass="21942">MNIANTTRDIINQLQKFNISTEMKSLESSDWIVYETIDNEIVGAAGIGGIFHTSSINVHEKFRGKGYGKKIQKELVGEARKRNYSFVTVFVDPRNDSSVKMHDELGYETIFRIHYSKDIIQDIKIIIYKRRGNVIRKFLRCFNTKIGIFFLACILKISRGLFKKMFAYDEKETPVLSIKNIVTNFKKIE</sequence>
<name>A0A075HRM2_9ARCH</name>
<dbReference type="GO" id="GO:0016747">
    <property type="term" value="F:acyltransferase activity, transferring groups other than amino-acyl groups"/>
    <property type="evidence" value="ECO:0007669"/>
    <property type="project" value="InterPro"/>
</dbReference>
<accession>A0A075HRM2</accession>
<proteinExistence type="predicted"/>
<dbReference type="Pfam" id="PF00583">
    <property type="entry name" value="Acetyltransf_1"/>
    <property type="match status" value="1"/>
</dbReference>
<dbReference type="SUPFAM" id="SSF55729">
    <property type="entry name" value="Acyl-CoA N-acyltransferases (Nat)"/>
    <property type="match status" value="1"/>
</dbReference>
<organism evidence="2">
    <name type="scientific">uncultured marine thaumarchaeote KM3_82_A11</name>
    <dbReference type="NCBI Taxonomy" id="1456301"/>
    <lineage>
        <taxon>Archaea</taxon>
        <taxon>Nitrososphaerota</taxon>
        <taxon>environmental samples</taxon>
    </lineage>
</organism>
<dbReference type="InterPro" id="IPR016181">
    <property type="entry name" value="Acyl_CoA_acyltransferase"/>
</dbReference>
<protein>
    <recommendedName>
        <fullName evidence="1">N-acetyltransferase domain-containing protein</fullName>
    </recommendedName>
</protein>
<evidence type="ECO:0000259" key="1">
    <source>
        <dbReference type="PROSITE" id="PS51186"/>
    </source>
</evidence>
<reference evidence="2" key="1">
    <citation type="journal article" date="2014" name="Genome Biol. Evol.">
        <title>Pangenome evidence for extensive interdomain horizontal transfer affecting lineage core and shell genes in uncultured planktonic thaumarchaeota and euryarchaeota.</title>
        <authorList>
            <person name="Deschamps P."/>
            <person name="Zivanovic Y."/>
            <person name="Moreira D."/>
            <person name="Rodriguez-Valera F."/>
            <person name="Lopez-Garcia P."/>
        </authorList>
    </citation>
    <scope>NUCLEOTIDE SEQUENCE</scope>
</reference>
<dbReference type="CDD" id="cd04301">
    <property type="entry name" value="NAT_SF"/>
    <property type="match status" value="1"/>
</dbReference>
<evidence type="ECO:0000313" key="2">
    <source>
        <dbReference type="EMBL" id="AIF18105.1"/>
    </source>
</evidence>
<dbReference type="EMBL" id="KF901102">
    <property type="protein sequence ID" value="AIF18105.1"/>
    <property type="molecule type" value="Genomic_DNA"/>
</dbReference>
<dbReference type="InterPro" id="IPR000182">
    <property type="entry name" value="GNAT_dom"/>
</dbReference>